<organism evidence="1 2">
    <name type="scientific">Clostridium autoethanogenum DSM 10061</name>
    <dbReference type="NCBI Taxonomy" id="1341692"/>
    <lineage>
        <taxon>Bacteria</taxon>
        <taxon>Bacillati</taxon>
        <taxon>Bacillota</taxon>
        <taxon>Clostridia</taxon>
        <taxon>Eubacteriales</taxon>
        <taxon>Clostridiaceae</taxon>
        <taxon>Clostridium</taxon>
    </lineage>
</organism>
<protein>
    <submittedName>
        <fullName evidence="1">Sigma-70 family RNA polymerase sigma factor</fullName>
    </submittedName>
</protein>
<evidence type="ECO:0000313" key="1">
    <source>
        <dbReference type="EMBL" id="AGY75390.1"/>
    </source>
</evidence>
<accession>A0ABN4BCW1</accession>
<reference evidence="2" key="1">
    <citation type="journal article" date="2014" name="Biotechnol. Biofuels">
        <title>Comparison of single-molecule sequencing and hybrid approaches for finishing the genome of Clostridium autoethanogenum and analysis of CRISPR systems in industrial relevant Clostridia.</title>
        <authorList>
            <person name="Brown S.D."/>
            <person name="Nagaraju S."/>
            <person name="Utturkar S."/>
            <person name="De Tissera S."/>
            <person name="Segovia S."/>
            <person name="Mitchell W."/>
            <person name="Land M.L."/>
            <person name="Dassanayake A."/>
            <person name="Kopke M."/>
        </authorList>
    </citation>
    <scope>NUCLEOTIDE SEQUENCE [LARGE SCALE GENOMIC DNA]</scope>
    <source>
        <strain evidence="2">DSM 10061</strain>
    </source>
</reference>
<evidence type="ECO:0000313" key="2">
    <source>
        <dbReference type="Proteomes" id="UP000017590"/>
    </source>
</evidence>
<dbReference type="RefSeq" id="WP_013239865.1">
    <property type="nucleotide sequence ID" value="NC_022592.1"/>
</dbReference>
<proteinExistence type="predicted"/>
<keyword evidence="2" id="KW-1185">Reference proteome</keyword>
<dbReference type="EMBL" id="CP006763">
    <property type="protein sequence ID" value="AGY75390.1"/>
    <property type="molecule type" value="Genomic_DNA"/>
</dbReference>
<dbReference type="Proteomes" id="UP000017590">
    <property type="component" value="Chromosome"/>
</dbReference>
<name>A0ABN4BCW1_9CLOT</name>
<gene>
    <name evidence="1" type="ORF">CAETHG_1165</name>
</gene>
<sequence length="110" mass="12856">MFNHSSYLNENSINNSEDIQKKLVDIVKNVKRVNLSLMEDIILELCEVKPIKLSELVKLLNRNDVGLRSNYLNKMEGRTLKETAEILNIKYRHAIEIKKSALNKLKKYLK</sequence>
<dbReference type="SUPFAM" id="SSF88659">
    <property type="entry name" value="Sigma3 and sigma4 domains of RNA polymerase sigma factors"/>
    <property type="match status" value="1"/>
</dbReference>
<dbReference type="InterPro" id="IPR013324">
    <property type="entry name" value="RNA_pol_sigma_r3/r4-like"/>
</dbReference>